<feature type="coiled-coil region" evidence="6">
    <location>
        <begin position="86"/>
        <end position="113"/>
    </location>
</feature>
<evidence type="ECO:0000256" key="5">
    <source>
        <dbReference type="ARBA" id="ARBA00023163"/>
    </source>
</evidence>
<evidence type="ECO:0000256" key="4">
    <source>
        <dbReference type="ARBA" id="ARBA00023125"/>
    </source>
</evidence>
<dbReference type="PANTHER" id="PTHR43133:SF8">
    <property type="entry name" value="RNA POLYMERASE SIGMA FACTOR HI_1459-RELATED"/>
    <property type="match status" value="1"/>
</dbReference>
<keyword evidence="2" id="KW-0805">Transcription regulation</keyword>
<sequence length="151" mass="18248">MYTGLEEDYDKVYRYCYMKLRHRQTAEDITQETFLRFLEDCNYKETGRRLPFLYTIARNKCIDYCRLRKMAELTEDAALYDCGSQNTEVRIDLQRALEKLEQEEQELIFLRYVNEVSVNDISKILNISRFSVRRKTQNCLKKLKSIMGEFY</sequence>
<dbReference type="SUPFAM" id="SSF88946">
    <property type="entry name" value="Sigma2 domain of RNA polymerase sigma factors"/>
    <property type="match status" value="1"/>
</dbReference>
<dbReference type="AlphaFoldDB" id="A0A2Y9B9E1"/>
<protein>
    <submittedName>
        <fullName evidence="9">RNA polymerase sigma-70 factor (ECF subfamily)</fullName>
    </submittedName>
</protein>
<dbReference type="EMBL" id="QGDL01000002">
    <property type="protein sequence ID" value="PWJ31284.1"/>
    <property type="molecule type" value="Genomic_DNA"/>
</dbReference>
<evidence type="ECO:0000313" key="10">
    <source>
        <dbReference type="Proteomes" id="UP000245845"/>
    </source>
</evidence>
<dbReference type="Proteomes" id="UP000245845">
    <property type="component" value="Unassembled WGS sequence"/>
</dbReference>
<dbReference type="Pfam" id="PF04542">
    <property type="entry name" value="Sigma70_r2"/>
    <property type="match status" value="1"/>
</dbReference>
<dbReference type="InterPro" id="IPR013324">
    <property type="entry name" value="RNA_pol_sigma_r3/r4-like"/>
</dbReference>
<dbReference type="InterPro" id="IPR007630">
    <property type="entry name" value="RNA_pol_sigma70_r4"/>
</dbReference>
<evidence type="ECO:0000259" key="7">
    <source>
        <dbReference type="Pfam" id="PF04542"/>
    </source>
</evidence>
<dbReference type="OrthoDB" id="9795666at2"/>
<organism evidence="9 10">
    <name type="scientific">Faecalicatena orotica</name>
    <dbReference type="NCBI Taxonomy" id="1544"/>
    <lineage>
        <taxon>Bacteria</taxon>
        <taxon>Bacillati</taxon>
        <taxon>Bacillota</taxon>
        <taxon>Clostridia</taxon>
        <taxon>Lachnospirales</taxon>
        <taxon>Lachnospiraceae</taxon>
        <taxon>Faecalicatena</taxon>
    </lineage>
</organism>
<comment type="similarity">
    <text evidence="1">Belongs to the sigma-70 factor family. ECF subfamily.</text>
</comment>
<dbReference type="Gene3D" id="1.10.1740.10">
    <property type="match status" value="1"/>
</dbReference>
<keyword evidence="3" id="KW-0731">Sigma factor</keyword>
<evidence type="ECO:0000256" key="1">
    <source>
        <dbReference type="ARBA" id="ARBA00010641"/>
    </source>
</evidence>
<reference evidence="9 10" key="1">
    <citation type="submission" date="2018-05" db="EMBL/GenBank/DDBJ databases">
        <title>The Hungate 1000. A catalogue of reference genomes from the rumen microbiome.</title>
        <authorList>
            <person name="Kelly W."/>
        </authorList>
    </citation>
    <scope>NUCLEOTIDE SEQUENCE [LARGE SCALE GENOMIC DNA]</scope>
    <source>
        <strain evidence="9 10">NLAE-zl-C242</strain>
    </source>
</reference>
<dbReference type="InterPro" id="IPR013325">
    <property type="entry name" value="RNA_pol_sigma_r2"/>
</dbReference>
<gene>
    <name evidence="9" type="ORF">A8806_102140</name>
</gene>
<dbReference type="GO" id="GO:0003677">
    <property type="term" value="F:DNA binding"/>
    <property type="evidence" value="ECO:0007669"/>
    <property type="project" value="UniProtKB-KW"/>
</dbReference>
<dbReference type="InterPro" id="IPR036388">
    <property type="entry name" value="WH-like_DNA-bd_sf"/>
</dbReference>
<dbReference type="Gene3D" id="1.10.10.10">
    <property type="entry name" value="Winged helix-like DNA-binding domain superfamily/Winged helix DNA-binding domain"/>
    <property type="match status" value="1"/>
</dbReference>
<dbReference type="InterPro" id="IPR014284">
    <property type="entry name" value="RNA_pol_sigma-70_dom"/>
</dbReference>
<comment type="caution">
    <text evidence="9">The sequence shown here is derived from an EMBL/GenBank/DDBJ whole genome shotgun (WGS) entry which is preliminary data.</text>
</comment>
<keyword evidence="10" id="KW-1185">Reference proteome</keyword>
<evidence type="ECO:0000313" key="9">
    <source>
        <dbReference type="EMBL" id="PWJ31284.1"/>
    </source>
</evidence>
<dbReference type="RefSeq" id="WP_109730003.1">
    <property type="nucleotide sequence ID" value="NZ_BAAACK010000006.1"/>
</dbReference>
<dbReference type="SUPFAM" id="SSF88659">
    <property type="entry name" value="Sigma3 and sigma4 domains of RNA polymerase sigma factors"/>
    <property type="match status" value="1"/>
</dbReference>
<evidence type="ECO:0000256" key="2">
    <source>
        <dbReference type="ARBA" id="ARBA00023015"/>
    </source>
</evidence>
<dbReference type="InterPro" id="IPR039425">
    <property type="entry name" value="RNA_pol_sigma-70-like"/>
</dbReference>
<keyword evidence="4" id="KW-0238">DNA-binding</keyword>
<name>A0A2Y9B9E1_9FIRM</name>
<dbReference type="GO" id="GO:0016987">
    <property type="term" value="F:sigma factor activity"/>
    <property type="evidence" value="ECO:0007669"/>
    <property type="project" value="UniProtKB-KW"/>
</dbReference>
<evidence type="ECO:0000259" key="8">
    <source>
        <dbReference type="Pfam" id="PF04545"/>
    </source>
</evidence>
<evidence type="ECO:0000256" key="6">
    <source>
        <dbReference type="SAM" id="Coils"/>
    </source>
</evidence>
<proteinExistence type="inferred from homology"/>
<dbReference type="PANTHER" id="PTHR43133">
    <property type="entry name" value="RNA POLYMERASE ECF-TYPE SIGMA FACTO"/>
    <property type="match status" value="1"/>
</dbReference>
<keyword evidence="6" id="KW-0175">Coiled coil</keyword>
<dbReference type="Pfam" id="PF04545">
    <property type="entry name" value="Sigma70_r4"/>
    <property type="match status" value="1"/>
</dbReference>
<dbReference type="GO" id="GO:0006352">
    <property type="term" value="P:DNA-templated transcription initiation"/>
    <property type="evidence" value="ECO:0007669"/>
    <property type="project" value="InterPro"/>
</dbReference>
<feature type="domain" description="RNA polymerase sigma-70 region 2" evidence="7">
    <location>
        <begin position="9"/>
        <end position="68"/>
    </location>
</feature>
<feature type="domain" description="RNA polymerase sigma-70 region 4" evidence="8">
    <location>
        <begin position="96"/>
        <end position="144"/>
    </location>
</feature>
<accession>A0A2Y9B9E1</accession>
<keyword evidence="5" id="KW-0804">Transcription</keyword>
<dbReference type="NCBIfam" id="TIGR02937">
    <property type="entry name" value="sigma70-ECF"/>
    <property type="match status" value="1"/>
</dbReference>
<dbReference type="InterPro" id="IPR007627">
    <property type="entry name" value="RNA_pol_sigma70_r2"/>
</dbReference>
<evidence type="ECO:0000256" key="3">
    <source>
        <dbReference type="ARBA" id="ARBA00023082"/>
    </source>
</evidence>